<dbReference type="AlphaFoldDB" id="A0A815SE40"/>
<evidence type="ECO:0000313" key="6">
    <source>
        <dbReference type="Proteomes" id="UP000663829"/>
    </source>
</evidence>
<evidence type="ECO:0000313" key="2">
    <source>
        <dbReference type="EMBL" id="CAF0969765.1"/>
    </source>
</evidence>
<accession>A0A815SE40</accession>
<protein>
    <submittedName>
        <fullName evidence="3">Uncharacterized protein</fullName>
    </submittedName>
</protein>
<evidence type="ECO:0000256" key="1">
    <source>
        <dbReference type="SAM" id="MobiDB-lite"/>
    </source>
</evidence>
<dbReference type="EMBL" id="CAJNOK010005355">
    <property type="protein sequence ID" value="CAF0969765.1"/>
    <property type="molecule type" value="Genomic_DNA"/>
</dbReference>
<evidence type="ECO:0000313" key="3">
    <source>
        <dbReference type="EMBL" id="CAF1490744.1"/>
    </source>
</evidence>
<dbReference type="Proteomes" id="UP000663829">
    <property type="component" value="Unassembled WGS sequence"/>
</dbReference>
<gene>
    <name evidence="3" type="ORF">GPM918_LOCUS36242</name>
    <name evidence="2" type="ORF">OVA965_LOCUS13036</name>
    <name evidence="5" type="ORF">SRO942_LOCUS36972</name>
    <name evidence="4" type="ORF">TMI583_LOCUS13040</name>
</gene>
<feature type="region of interest" description="Disordered" evidence="1">
    <location>
        <begin position="1"/>
        <end position="21"/>
    </location>
</feature>
<proteinExistence type="predicted"/>
<evidence type="ECO:0000313" key="4">
    <source>
        <dbReference type="EMBL" id="CAF3741245.1"/>
    </source>
</evidence>
<evidence type="ECO:0000313" key="5">
    <source>
        <dbReference type="EMBL" id="CAF4353794.1"/>
    </source>
</evidence>
<dbReference type="Proteomes" id="UP000677228">
    <property type="component" value="Unassembled WGS sequence"/>
</dbReference>
<dbReference type="Proteomes" id="UP000682733">
    <property type="component" value="Unassembled WGS sequence"/>
</dbReference>
<comment type="caution">
    <text evidence="3">The sequence shown here is derived from an EMBL/GenBank/DDBJ whole genome shotgun (WGS) entry which is preliminary data.</text>
</comment>
<sequence>MLKGNLDLTTPSHHQPTSKKNCEKTMQIIHLHNLLEQQRRTFQDVITSLSYLIGGPVPTVGKTKKRRTEG</sequence>
<reference evidence="3" key="1">
    <citation type="submission" date="2021-02" db="EMBL/GenBank/DDBJ databases">
        <authorList>
            <person name="Nowell W R."/>
        </authorList>
    </citation>
    <scope>NUCLEOTIDE SEQUENCE</scope>
</reference>
<dbReference type="Proteomes" id="UP000681722">
    <property type="component" value="Unassembled WGS sequence"/>
</dbReference>
<keyword evidence="6" id="KW-1185">Reference proteome</keyword>
<dbReference type="EMBL" id="CAJOBA010005361">
    <property type="protein sequence ID" value="CAF3741245.1"/>
    <property type="molecule type" value="Genomic_DNA"/>
</dbReference>
<name>A0A815SE40_9BILA</name>
<dbReference type="EMBL" id="CAJOBC010087193">
    <property type="protein sequence ID" value="CAF4353794.1"/>
    <property type="molecule type" value="Genomic_DNA"/>
</dbReference>
<feature type="compositionally biased region" description="Polar residues" evidence="1">
    <location>
        <begin position="7"/>
        <end position="19"/>
    </location>
</feature>
<organism evidence="3 6">
    <name type="scientific">Didymodactylos carnosus</name>
    <dbReference type="NCBI Taxonomy" id="1234261"/>
    <lineage>
        <taxon>Eukaryota</taxon>
        <taxon>Metazoa</taxon>
        <taxon>Spiralia</taxon>
        <taxon>Gnathifera</taxon>
        <taxon>Rotifera</taxon>
        <taxon>Eurotatoria</taxon>
        <taxon>Bdelloidea</taxon>
        <taxon>Philodinida</taxon>
        <taxon>Philodinidae</taxon>
        <taxon>Didymodactylos</taxon>
    </lineage>
</organism>
<dbReference type="EMBL" id="CAJNOQ010021703">
    <property type="protein sequence ID" value="CAF1490744.1"/>
    <property type="molecule type" value="Genomic_DNA"/>
</dbReference>